<feature type="transmembrane region" description="Helical" evidence="1">
    <location>
        <begin position="177"/>
        <end position="200"/>
    </location>
</feature>
<feature type="transmembrane region" description="Helical" evidence="1">
    <location>
        <begin position="12"/>
        <end position="30"/>
    </location>
</feature>
<organism evidence="2 3">
    <name type="scientific">Triparma laevis f. longispina</name>
    <dbReference type="NCBI Taxonomy" id="1714387"/>
    <lineage>
        <taxon>Eukaryota</taxon>
        <taxon>Sar</taxon>
        <taxon>Stramenopiles</taxon>
        <taxon>Ochrophyta</taxon>
        <taxon>Bolidophyceae</taxon>
        <taxon>Parmales</taxon>
        <taxon>Triparmaceae</taxon>
        <taxon>Triparma</taxon>
    </lineage>
</organism>
<feature type="transmembrane region" description="Helical" evidence="1">
    <location>
        <begin position="42"/>
        <end position="62"/>
    </location>
</feature>
<protein>
    <submittedName>
        <fullName evidence="2">Uncharacterized protein</fullName>
    </submittedName>
</protein>
<reference evidence="3" key="1">
    <citation type="journal article" date="2023" name="Commun. Biol.">
        <title>Genome analysis of Parmales, the sister group of diatoms, reveals the evolutionary specialization of diatoms from phago-mixotrophs to photoautotrophs.</title>
        <authorList>
            <person name="Ban H."/>
            <person name="Sato S."/>
            <person name="Yoshikawa S."/>
            <person name="Yamada K."/>
            <person name="Nakamura Y."/>
            <person name="Ichinomiya M."/>
            <person name="Sato N."/>
            <person name="Blanc-Mathieu R."/>
            <person name="Endo H."/>
            <person name="Kuwata A."/>
            <person name="Ogata H."/>
        </authorList>
    </citation>
    <scope>NUCLEOTIDE SEQUENCE [LARGE SCALE GENOMIC DNA]</scope>
    <source>
        <strain evidence="3">NIES 3700</strain>
    </source>
</reference>
<evidence type="ECO:0000313" key="2">
    <source>
        <dbReference type="EMBL" id="GMH76920.1"/>
    </source>
</evidence>
<evidence type="ECO:0000256" key="1">
    <source>
        <dbReference type="SAM" id="Phobius"/>
    </source>
</evidence>
<keyword evidence="3" id="KW-1185">Reference proteome</keyword>
<keyword evidence="1" id="KW-1133">Transmembrane helix</keyword>
<feature type="transmembrane region" description="Helical" evidence="1">
    <location>
        <begin position="130"/>
        <end position="157"/>
    </location>
</feature>
<proteinExistence type="predicted"/>
<keyword evidence="1" id="KW-0472">Membrane</keyword>
<dbReference type="AlphaFoldDB" id="A0A9W7AVW2"/>
<evidence type="ECO:0000313" key="3">
    <source>
        <dbReference type="Proteomes" id="UP001165122"/>
    </source>
</evidence>
<dbReference type="EMBL" id="BRXW01000784">
    <property type="protein sequence ID" value="GMH76920.1"/>
    <property type="molecule type" value="Genomic_DNA"/>
</dbReference>
<name>A0A9W7AVW2_9STRA</name>
<feature type="transmembrane region" description="Helical" evidence="1">
    <location>
        <begin position="74"/>
        <end position="98"/>
    </location>
</feature>
<keyword evidence="1" id="KW-0812">Transmembrane</keyword>
<sequence length="224" mass="25292">MDSMENGISLKHRIIISVGQLACILTSFLTEYVPNYHGQSPLVFFAFLTHVSNSLLCVLNLCNCFKTFRSKTNVTHFCITCSFFVLTAWIALVVPFNVSTLENPVSLVEHICPAILQASMLVAPPPPPRIIFIFCGYAYLILYLSWTLIFSLAGFTLNGNDYIYKAINWSYHPWLSLIYVSVALGMYTVVYFSVECITLMRRHTMSKKKTFDVTKGNPDGTIEV</sequence>
<comment type="caution">
    <text evidence="2">The sequence shown here is derived from an EMBL/GenBank/DDBJ whole genome shotgun (WGS) entry which is preliminary data.</text>
</comment>
<accession>A0A9W7AVW2</accession>
<gene>
    <name evidence="2" type="ORF">TrLO_g9978</name>
</gene>
<dbReference type="Proteomes" id="UP001165122">
    <property type="component" value="Unassembled WGS sequence"/>
</dbReference>
<dbReference type="OrthoDB" id="10424562at2759"/>